<dbReference type="SUPFAM" id="SSF54637">
    <property type="entry name" value="Thioesterase/thiol ester dehydrase-isomerase"/>
    <property type="match status" value="1"/>
</dbReference>
<dbReference type="CDD" id="cd03443">
    <property type="entry name" value="PaaI_thioesterase"/>
    <property type="match status" value="1"/>
</dbReference>
<name>A0A944DTD5_DENI1</name>
<accession>A0A944DTD5</accession>
<dbReference type="InterPro" id="IPR039298">
    <property type="entry name" value="ACOT13"/>
</dbReference>
<dbReference type="Gene3D" id="3.10.129.10">
    <property type="entry name" value="Hotdog Thioesterase"/>
    <property type="match status" value="1"/>
</dbReference>
<dbReference type="InterPro" id="IPR003736">
    <property type="entry name" value="PAAI_dom"/>
</dbReference>
<dbReference type="GO" id="GO:0047617">
    <property type="term" value="F:fatty acyl-CoA hydrolase activity"/>
    <property type="evidence" value="ECO:0007669"/>
    <property type="project" value="InterPro"/>
</dbReference>
<dbReference type="NCBIfam" id="TIGR00369">
    <property type="entry name" value="unchar_dom_1"/>
    <property type="match status" value="1"/>
</dbReference>
<evidence type="ECO:0000256" key="2">
    <source>
        <dbReference type="ARBA" id="ARBA00022801"/>
    </source>
</evidence>
<comment type="similarity">
    <text evidence="1">Belongs to the thioesterase PaaI family.</text>
</comment>
<keyword evidence="5" id="KW-1185">Reference proteome</keyword>
<dbReference type="Proteomes" id="UP000694660">
    <property type="component" value="Unassembled WGS sequence"/>
</dbReference>
<dbReference type="AlphaFoldDB" id="A0A944DTD5"/>
<gene>
    <name evidence="4" type="ORF">I8J34_23220</name>
</gene>
<organism evidence="4 5">
    <name type="scientific">Denitromonas iodatirespirans</name>
    <dbReference type="NCBI Taxonomy" id="2795389"/>
    <lineage>
        <taxon>Bacteria</taxon>
        <taxon>Pseudomonadati</taxon>
        <taxon>Pseudomonadota</taxon>
        <taxon>Betaproteobacteria</taxon>
        <taxon>Rhodocyclales</taxon>
        <taxon>Zoogloeaceae</taxon>
        <taxon>Denitromonas</taxon>
    </lineage>
</organism>
<dbReference type="EMBL" id="JAEKFT010000052">
    <property type="protein sequence ID" value="MBT0964099.1"/>
    <property type="molecule type" value="Genomic_DNA"/>
</dbReference>
<dbReference type="Pfam" id="PF03061">
    <property type="entry name" value="4HBT"/>
    <property type="match status" value="1"/>
</dbReference>
<keyword evidence="2" id="KW-0378">Hydrolase</keyword>
<feature type="domain" description="Thioesterase" evidence="3">
    <location>
        <begin position="55"/>
        <end position="131"/>
    </location>
</feature>
<evidence type="ECO:0000313" key="5">
    <source>
        <dbReference type="Proteomes" id="UP000694660"/>
    </source>
</evidence>
<dbReference type="PANTHER" id="PTHR21660:SF1">
    <property type="entry name" value="ACYL-COENZYME A THIOESTERASE 13"/>
    <property type="match status" value="1"/>
</dbReference>
<dbReference type="PANTHER" id="PTHR21660">
    <property type="entry name" value="THIOESTERASE SUPERFAMILY MEMBER-RELATED"/>
    <property type="match status" value="1"/>
</dbReference>
<evidence type="ECO:0000256" key="1">
    <source>
        <dbReference type="ARBA" id="ARBA00008324"/>
    </source>
</evidence>
<comment type="caution">
    <text evidence="4">The sequence shown here is derived from an EMBL/GenBank/DDBJ whole genome shotgun (WGS) entry which is preliminary data.</text>
</comment>
<protein>
    <submittedName>
        <fullName evidence="4">PaaI family thioesterase</fullName>
    </submittedName>
</protein>
<dbReference type="RefSeq" id="WP_214364020.1">
    <property type="nucleotide sequence ID" value="NZ_JAEKFT010000052.1"/>
</dbReference>
<evidence type="ECO:0000259" key="3">
    <source>
        <dbReference type="Pfam" id="PF03061"/>
    </source>
</evidence>
<evidence type="ECO:0000313" key="4">
    <source>
        <dbReference type="EMBL" id="MBT0964099.1"/>
    </source>
</evidence>
<dbReference type="InterPro" id="IPR006683">
    <property type="entry name" value="Thioestr_dom"/>
</dbReference>
<reference evidence="5" key="1">
    <citation type="journal article" date="2022" name="ISME J.">
        <title>Genetic and phylogenetic analysis of dissimilatory iodate-reducing bacteria identifies potential niches across the world's oceans.</title>
        <authorList>
            <person name="Reyes-Umana V."/>
            <person name="Henning Z."/>
            <person name="Lee K."/>
            <person name="Barnum T.P."/>
            <person name="Coates J.D."/>
        </authorList>
    </citation>
    <scope>NUCLEOTIDE SEQUENCE [LARGE SCALE GENOMIC DNA]</scope>
    <source>
        <strain evidence="5">IR12</strain>
    </source>
</reference>
<dbReference type="InterPro" id="IPR029069">
    <property type="entry name" value="HotDog_dom_sf"/>
</dbReference>
<sequence length="158" mass="16474">MSSTLRAETPAGAEPYPEAIGEGFGRLLGCRVTHWAPDSVEVELALGPQHLNRAGSVHGGVLATLIDVACALSGLYSGVPGRVRKAVTLSLTTHFTGQVSGGTLRARGRARAGGRSIFFATTEVVDAEGRAIAHGEAVNRYRRGSETADGVLPDEQHS</sequence>
<proteinExistence type="inferred from homology"/>